<evidence type="ECO:0000313" key="4">
    <source>
        <dbReference type="EMBL" id="TFE88991.1"/>
    </source>
</evidence>
<gene>
    <name evidence="4" type="ORF">B5M42_08770</name>
</gene>
<proteinExistence type="inferred from homology"/>
<dbReference type="SUPFAM" id="SSF50370">
    <property type="entry name" value="Ricin B-like lectins"/>
    <property type="match status" value="1"/>
</dbReference>
<feature type="domain" description="GH16" evidence="3">
    <location>
        <begin position="25"/>
        <end position="266"/>
    </location>
</feature>
<evidence type="ECO:0000256" key="2">
    <source>
        <dbReference type="SAM" id="SignalP"/>
    </source>
</evidence>
<dbReference type="PROSITE" id="PS50231">
    <property type="entry name" value="RICIN_B_LECTIN"/>
    <property type="match status" value="1"/>
</dbReference>
<organism evidence="4 5">
    <name type="scientific">Paenibacillus athensensis</name>
    <dbReference type="NCBI Taxonomy" id="1967502"/>
    <lineage>
        <taxon>Bacteria</taxon>
        <taxon>Bacillati</taxon>
        <taxon>Bacillota</taxon>
        <taxon>Bacilli</taxon>
        <taxon>Bacillales</taxon>
        <taxon>Paenibacillaceae</taxon>
        <taxon>Paenibacillus</taxon>
    </lineage>
</organism>
<dbReference type="RefSeq" id="WP_134751830.1">
    <property type="nucleotide sequence ID" value="NZ_MYFO02000011.1"/>
</dbReference>
<dbReference type="PANTHER" id="PTHR10963">
    <property type="entry name" value="GLYCOSYL HYDROLASE-RELATED"/>
    <property type="match status" value="1"/>
</dbReference>
<name>A0A4Y8Q4T8_9BACL</name>
<dbReference type="InterPro" id="IPR000772">
    <property type="entry name" value="Ricin_B_lectin"/>
</dbReference>
<dbReference type="CDD" id="cd08023">
    <property type="entry name" value="GH16_laminarinase_like"/>
    <property type="match status" value="1"/>
</dbReference>
<dbReference type="GO" id="GO:0005975">
    <property type="term" value="P:carbohydrate metabolic process"/>
    <property type="evidence" value="ECO:0007669"/>
    <property type="project" value="InterPro"/>
</dbReference>
<dbReference type="Pfam" id="PF14200">
    <property type="entry name" value="RicinB_lectin_2"/>
    <property type="match status" value="2"/>
</dbReference>
<dbReference type="SUPFAM" id="SSF49899">
    <property type="entry name" value="Concanavalin A-like lectins/glucanases"/>
    <property type="match status" value="1"/>
</dbReference>
<dbReference type="PANTHER" id="PTHR10963:SF55">
    <property type="entry name" value="GLYCOSIDE HYDROLASE FAMILY 16 PROTEIN"/>
    <property type="match status" value="1"/>
</dbReference>
<dbReference type="Pfam" id="PF00722">
    <property type="entry name" value="Glyco_hydro_16"/>
    <property type="match status" value="1"/>
</dbReference>
<dbReference type="Gene3D" id="2.80.10.50">
    <property type="match status" value="3"/>
</dbReference>
<keyword evidence="4" id="KW-0378">Hydrolase</keyword>
<protein>
    <submittedName>
        <fullName evidence="4">1,3--beta-D-glucan 3-glucanohydrolase</fullName>
    </submittedName>
</protein>
<dbReference type="EMBL" id="MYFO01000008">
    <property type="protein sequence ID" value="TFE88991.1"/>
    <property type="molecule type" value="Genomic_DNA"/>
</dbReference>
<keyword evidence="2" id="KW-0732">Signal</keyword>
<dbReference type="AlphaFoldDB" id="A0A4Y8Q4T8"/>
<dbReference type="InterPro" id="IPR000757">
    <property type="entry name" value="Beta-glucanase-like"/>
</dbReference>
<dbReference type="Gene3D" id="2.60.120.200">
    <property type="match status" value="1"/>
</dbReference>
<keyword evidence="5" id="KW-1185">Reference proteome</keyword>
<dbReference type="InterPro" id="IPR035992">
    <property type="entry name" value="Ricin_B-like_lectins"/>
</dbReference>
<evidence type="ECO:0000313" key="5">
    <source>
        <dbReference type="Proteomes" id="UP000298246"/>
    </source>
</evidence>
<dbReference type="CDD" id="cd00161">
    <property type="entry name" value="beta-trefoil_Ricin-like"/>
    <property type="match status" value="1"/>
</dbReference>
<dbReference type="Proteomes" id="UP000298246">
    <property type="component" value="Unassembled WGS sequence"/>
</dbReference>
<feature type="signal peptide" evidence="2">
    <location>
        <begin position="1"/>
        <end position="30"/>
    </location>
</feature>
<dbReference type="InterPro" id="IPR050546">
    <property type="entry name" value="Glycosyl_Hydrlase_16"/>
</dbReference>
<accession>A0A4Y8Q4T8</accession>
<reference evidence="4 5" key="1">
    <citation type="submission" date="2017-03" db="EMBL/GenBank/DDBJ databases">
        <title>Isolation of Levoglucosan Utilizing Bacteria.</title>
        <authorList>
            <person name="Arya A.S."/>
        </authorList>
    </citation>
    <scope>NUCLEOTIDE SEQUENCE [LARGE SCALE GENOMIC DNA]</scope>
    <source>
        <strain evidence="4 5">MEC069</strain>
    </source>
</reference>
<dbReference type="GO" id="GO:0004553">
    <property type="term" value="F:hydrolase activity, hydrolyzing O-glycosyl compounds"/>
    <property type="evidence" value="ECO:0007669"/>
    <property type="project" value="InterPro"/>
</dbReference>
<feature type="chain" id="PRO_5021402396" evidence="2">
    <location>
        <begin position="31"/>
        <end position="425"/>
    </location>
</feature>
<sequence length="425" mass="45867">MKKTLRNKLLAFLMILSLVAALLPFTTANAAYNLVWSDEFNGSSIDGNNWTMETGTGSGGWGNNELEYYTNRSENARIESGNLVIEARKENYGGMSYTSARLKTQGKKSFKYGKIEARMKLPSGQGLWPAFWTLGTDLNSVGWPKSGEIDIMEHINTEGNTYGYIHWDAGGQADYGGASMGIDVTQYHVYSIEWTASAIKWFVDGVQFREANILNSVNSTEEFHKEHFLLLNLAVGGNWPGSPNASTPFPGKMYVDYVRVYQDGGTTPTPTPTPTPPPSSGNIVSGGTYKLINVNSGKALDVASAGTTPGTNVQIWSDNGTNAQKWTIYQNADGSYKLINVNSALALDVSGAGTAAGTNVQAWTDLGNSAQKWNITKNADGSYKLINVNSGKALDVSSSGTADGSNVQIWNDNGTGAQKWNIIKL</sequence>
<dbReference type="PROSITE" id="PS51762">
    <property type="entry name" value="GH16_2"/>
    <property type="match status" value="1"/>
</dbReference>
<dbReference type="InterPro" id="IPR013320">
    <property type="entry name" value="ConA-like_dom_sf"/>
</dbReference>
<comment type="caution">
    <text evidence="4">The sequence shown here is derived from an EMBL/GenBank/DDBJ whole genome shotgun (WGS) entry which is preliminary data.</text>
</comment>
<comment type="similarity">
    <text evidence="1">Belongs to the glycosyl hydrolase 16 family.</text>
</comment>
<evidence type="ECO:0000256" key="1">
    <source>
        <dbReference type="ARBA" id="ARBA00006865"/>
    </source>
</evidence>
<dbReference type="SMART" id="SM00458">
    <property type="entry name" value="RICIN"/>
    <property type="match status" value="1"/>
</dbReference>
<dbReference type="OrthoDB" id="9809583at2"/>
<evidence type="ECO:0000259" key="3">
    <source>
        <dbReference type="PROSITE" id="PS51762"/>
    </source>
</evidence>